<dbReference type="SUPFAM" id="SSF46785">
    <property type="entry name" value="Winged helix' DNA-binding domain"/>
    <property type="match status" value="1"/>
</dbReference>
<dbReference type="STRING" id="1423804.FD14_GL000739"/>
<keyword evidence="1" id="KW-0805">Transcription regulation</keyword>
<evidence type="ECO:0000256" key="1">
    <source>
        <dbReference type="ARBA" id="ARBA00023015"/>
    </source>
</evidence>
<feature type="domain" description="HTH marR-type" evidence="4">
    <location>
        <begin position="1"/>
        <end position="141"/>
    </location>
</feature>
<dbReference type="PANTHER" id="PTHR42756">
    <property type="entry name" value="TRANSCRIPTIONAL REGULATOR, MARR"/>
    <property type="match status" value="1"/>
</dbReference>
<proteinExistence type="predicted"/>
<dbReference type="PROSITE" id="PS50995">
    <property type="entry name" value="HTH_MARR_2"/>
    <property type="match status" value="1"/>
</dbReference>
<dbReference type="Gene3D" id="1.10.10.10">
    <property type="entry name" value="Winged helix-like DNA-binding domain superfamily/Winged helix DNA-binding domain"/>
    <property type="match status" value="1"/>
</dbReference>
<dbReference type="Proteomes" id="UP000051442">
    <property type="component" value="Unassembled WGS sequence"/>
</dbReference>
<comment type="caution">
    <text evidence="5">The sequence shown here is derived from an EMBL/GenBank/DDBJ whole genome shotgun (WGS) entry which is preliminary data.</text>
</comment>
<keyword evidence="6" id="KW-1185">Reference proteome</keyword>
<evidence type="ECO:0000313" key="5">
    <source>
        <dbReference type="EMBL" id="KRN22902.1"/>
    </source>
</evidence>
<evidence type="ECO:0000256" key="3">
    <source>
        <dbReference type="ARBA" id="ARBA00023163"/>
    </source>
</evidence>
<dbReference type="GO" id="GO:0003677">
    <property type="term" value="F:DNA binding"/>
    <property type="evidence" value="ECO:0007669"/>
    <property type="project" value="UniProtKB-KW"/>
</dbReference>
<name>A0A0R2F5B3_9LACO</name>
<dbReference type="InterPro" id="IPR000835">
    <property type="entry name" value="HTH_MarR-typ"/>
</dbReference>
<dbReference type="InterPro" id="IPR036390">
    <property type="entry name" value="WH_DNA-bd_sf"/>
</dbReference>
<protein>
    <submittedName>
        <fullName evidence="5">Transcriptional regulator of fatty acid biosynthesis fabt</fullName>
    </submittedName>
</protein>
<dbReference type="RefSeq" id="WP_082405089.1">
    <property type="nucleotide sequence ID" value="NZ_AYZM01000091.1"/>
</dbReference>
<dbReference type="PRINTS" id="PR00598">
    <property type="entry name" value="HTHMARR"/>
</dbReference>
<evidence type="ECO:0000259" key="4">
    <source>
        <dbReference type="PROSITE" id="PS50995"/>
    </source>
</evidence>
<dbReference type="EMBL" id="AYZM01000091">
    <property type="protein sequence ID" value="KRN22902.1"/>
    <property type="molecule type" value="Genomic_DNA"/>
</dbReference>
<dbReference type="Pfam" id="PF12802">
    <property type="entry name" value="MarR_2"/>
    <property type="match status" value="1"/>
</dbReference>
<reference evidence="5 6" key="1">
    <citation type="journal article" date="2015" name="Genome Announc.">
        <title>Expanding the biotechnology potential of lactobacilli through comparative genomics of 213 strains and associated genera.</title>
        <authorList>
            <person name="Sun Z."/>
            <person name="Harris H.M."/>
            <person name="McCann A."/>
            <person name="Guo C."/>
            <person name="Argimon S."/>
            <person name="Zhang W."/>
            <person name="Yang X."/>
            <person name="Jeffery I.B."/>
            <person name="Cooney J.C."/>
            <person name="Kagawa T.F."/>
            <person name="Liu W."/>
            <person name="Song Y."/>
            <person name="Salvetti E."/>
            <person name="Wrobel A."/>
            <person name="Rasinkangas P."/>
            <person name="Parkhill J."/>
            <person name="Rea M.C."/>
            <person name="O'Sullivan O."/>
            <person name="Ritari J."/>
            <person name="Douillard F.P."/>
            <person name="Paul Ross R."/>
            <person name="Yang R."/>
            <person name="Briner A.E."/>
            <person name="Felis G.E."/>
            <person name="de Vos W.M."/>
            <person name="Barrangou R."/>
            <person name="Klaenhammer T.R."/>
            <person name="Caufield P.W."/>
            <person name="Cui Y."/>
            <person name="Zhang H."/>
            <person name="O'Toole P.W."/>
        </authorList>
    </citation>
    <scope>NUCLEOTIDE SEQUENCE [LARGE SCALE GENOMIC DNA]</scope>
    <source>
        <strain evidence="5 6">DSM 23365</strain>
    </source>
</reference>
<dbReference type="SMART" id="SM00347">
    <property type="entry name" value="HTH_MARR"/>
    <property type="match status" value="1"/>
</dbReference>
<dbReference type="InterPro" id="IPR036388">
    <property type="entry name" value="WH-like_DNA-bd_sf"/>
</dbReference>
<dbReference type="PATRIC" id="fig|1423804.4.peg.791"/>
<dbReference type="PANTHER" id="PTHR42756:SF1">
    <property type="entry name" value="TRANSCRIPTIONAL REPRESSOR OF EMRAB OPERON"/>
    <property type="match status" value="1"/>
</dbReference>
<organism evidence="5 6">
    <name type="scientific">Secundilactobacillus similis DSM 23365 = JCM 2765</name>
    <dbReference type="NCBI Taxonomy" id="1423804"/>
    <lineage>
        <taxon>Bacteria</taxon>
        <taxon>Bacillati</taxon>
        <taxon>Bacillota</taxon>
        <taxon>Bacilli</taxon>
        <taxon>Lactobacillales</taxon>
        <taxon>Lactobacillaceae</taxon>
        <taxon>Secundilactobacillus</taxon>
    </lineage>
</organism>
<dbReference type="GO" id="GO:0003700">
    <property type="term" value="F:DNA-binding transcription factor activity"/>
    <property type="evidence" value="ECO:0007669"/>
    <property type="project" value="InterPro"/>
</dbReference>
<gene>
    <name evidence="5" type="ORF">FD14_GL000739</name>
</gene>
<evidence type="ECO:0000256" key="2">
    <source>
        <dbReference type="ARBA" id="ARBA00023125"/>
    </source>
</evidence>
<sequence>MEYSTIKRINQLLTTVYGDILRVEELELKKSRFQDISIKEVHAIDAITMYEHKTTSQVAQQLRITPGTLTTMVNHLVRKGYVVRLRSDDDRCFVRLGLTRRGRLIFRAHESFHRHMVQSFIQDMDDVQVQFIEKALLNLQAFLEFTDSTINK</sequence>
<keyword evidence="2" id="KW-0238">DNA-binding</keyword>
<keyword evidence="3" id="KW-0804">Transcription</keyword>
<accession>A0A0R2F5B3</accession>
<dbReference type="AlphaFoldDB" id="A0A0R2F5B3"/>
<evidence type="ECO:0000313" key="6">
    <source>
        <dbReference type="Proteomes" id="UP000051442"/>
    </source>
</evidence>